<dbReference type="EMBL" id="KU867307">
    <property type="protein sequence ID" value="ANA49604.1"/>
    <property type="molecule type" value="Genomic_DNA"/>
</dbReference>
<dbReference type="Proteomes" id="UP000204511">
    <property type="component" value="Genome"/>
</dbReference>
<reference evidence="3" key="1">
    <citation type="submission" date="2016-03" db="EMBL/GenBank/DDBJ databases">
        <authorList>
            <person name="Cucic S."/>
            <person name="Anany H."/>
            <person name="Brovko L."/>
            <person name="Kropinski A.M."/>
            <person name="Griffiths M.W."/>
        </authorList>
    </citation>
    <scope>NUCLEOTIDE SEQUENCE [LARGE SCALE GENOMIC DNA]</scope>
</reference>
<keyword evidence="1" id="KW-1133">Transmembrane helix</keyword>
<evidence type="ECO:0000313" key="2">
    <source>
        <dbReference type="EMBL" id="ANA49604.1"/>
    </source>
</evidence>
<sequence length="45" mass="4689">MRVALIISLAVFLWYASPVLVAGLLSIVVVLGGLALLLALLSILL</sequence>
<protein>
    <submittedName>
        <fullName evidence="2">Uncharacterized protein</fullName>
    </submittedName>
</protein>
<dbReference type="KEGG" id="vg:29060433"/>
<name>A0A1B0VW25_9CAUD</name>
<gene>
    <name evidence="2" type="ORF">CGG41_250</name>
</gene>
<dbReference type="GeneID" id="29060433"/>
<accession>A0A1B0VW25</accession>
<proteinExistence type="predicted"/>
<dbReference type="RefSeq" id="YP_009286616.1">
    <property type="nucleotide sequence ID" value="NC_031065.1"/>
</dbReference>
<keyword evidence="3" id="KW-1185">Reference proteome</keyword>
<feature type="transmembrane region" description="Helical" evidence="1">
    <location>
        <begin position="28"/>
        <end position="44"/>
    </location>
</feature>
<keyword evidence="1" id="KW-0812">Transmembrane</keyword>
<evidence type="ECO:0000256" key="1">
    <source>
        <dbReference type="SAM" id="Phobius"/>
    </source>
</evidence>
<keyword evidence="1" id="KW-0472">Membrane</keyword>
<organism evidence="2 3">
    <name type="scientific">Salmonella phage vB_SnwM_CGG4-1</name>
    <dbReference type="NCBI Taxonomy" id="1815631"/>
    <lineage>
        <taxon>Viruses</taxon>
        <taxon>Duplodnaviria</taxon>
        <taxon>Heunggongvirae</taxon>
        <taxon>Uroviricota</taxon>
        <taxon>Caudoviricetes</taxon>
        <taxon>Pantevenvirales</taxon>
        <taxon>Straboviridae</taxon>
        <taxon>Tevenvirinae</taxon>
        <taxon>Gelderlandvirus</taxon>
        <taxon>Gelderlandvirus cgg41</taxon>
    </lineage>
</organism>
<evidence type="ECO:0000313" key="3">
    <source>
        <dbReference type="Proteomes" id="UP000204511"/>
    </source>
</evidence>